<sequence length="209" mass="24188">MKFKCVALDFDDCLAHHNDDYTGLFDIFIKQGFSESVVRGAYEETHARGGFSFDNFIDVLKNKGEIGENTEELKKKFDEWVSLSLLLYPDVKDFLVQVKLLKIPVAIVTFGDSEHQKEKVLSTGVLYDYLYVIPRKGEKFTVLEELMADYGAPIAFVDDKPEELDNVREHFTADEVKLFRIIRPRGRHIEAKPRFEYPKIENLTEILSQ</sequence>
<dbReference type="InterPro" id="IPR036412">
    <property type="entry name" value="HAD-like_sf"/>
</dbReference>
<accession>A0A1G1Z765</accession>
<proteinExistence type="predicted"/>
<organism evidence="1 2">
    <name type="scientific">Candidatus Colwellbacteria bacterium RIFCSPLOWO2_02_FULL_45_11</name>
    <dbReference type="NCBI Taxonomy" id="1797692"/>
    <lineage>
        <taxon>Bacteria</taxon>
        <taxon>Candidatus Colwelliibacteriota</taxon>
    </lineage>
</organism>
<dbReference type="Pfam" id="PF00702">
    <property type="entry name" value="Hydrolase"/>
    <property type="match status" value="1"/>
</dbReference>
<dbReference type="Proteomes" id="UP000176544">
    <property type="component" value="Unassembled WGS sequence"/>
</dbReference>
<dbReference type="SUPFAM" id="SSF56784">
    <property type="entry name" value="HAD-like"/>
    <property type="match status" value="1"/>
</dbReference>
<dbReference type="InterPro" id="IPR023214">
    <property type="entry name" value="HAD_sf"/>
</dbReference>
<dbReference type="EMBL" id="MHJA01000032">
    <property type="protein sequence ID" value="OGY60458.1"/>
    <property type="molecule type" value="Genomic_DNA"/>
</dbReference>
<name>A0A1G1Z765_9BACT</name>
<evidence type="ECO:0000313" key="2">
    <source>
        <dbReference type="Proteomes" id="UP000176544"/>
    </source>
</evidence>
<dbReference type="AlphaFoldDB" id="A0A1G1Z765"/>
<evidence type="ECO:0008006" key="3">
    <source>
        <dbReference type="Google" id="ProtNLM"/>
    </source>
</evidence>
<gene>
    <name evidence="1" type="ORF">A3I33_02615</name>
</gene>
<reference evidence="1 2" key="1">
    <citation type="journal article" date="2016" name="Nat. Commun.">
        <title>Thousands of microbial genomes shed light on interconnected biogeochemical processes in an aquifer system.</title>
        <authorList>
            <person name="Anantharaman K."/>
            <person name="Brown C.T."/>
            <person name="Hug L.A."/>
            <person name="Sharon I."/>
            <person name="Castelle C.J."/>
            <person name="Probst A.J."/>
            <person name="Thomas B.C."/>
            <person name="Singh A."/>
            <person name="Wilkins M.J."/>
            <person name="Karaoz U."/>
            <person name="Brodie E.L."/>
            <person name="Williams K.H."/>
            <person name="Hubbard S.S."/>
            <person name="Banfield J.F."/>
        </authorList>
    </citation>
    <scope>NUCLEOTIDE SEQUENCE [LARGE SCALE GENOMIC DNA]</scope>
</reference>
<evidence type="ECO:0000313" key="1">
    <source>
        <dbReference type="EMBL" id="OGY60458.1"/>
    </source>
</evidence>
<dbReference type="STRING" id="1797692.A3I33_02615"/>
<comment type="caution">
    <text evidence="1">The sequence shown here is derived from an EMBL/GenBank/DDBJ whole genome shotgun (WGS) entry which is preliminary data.</text>
</comment>
<dbReference type="Gene3D" id="3.40.50.1000">
    <property type="entry name" value="HAD superfamily/HAD-like"/>
    <property type="match status" value="1"/>
</dbReference>
<protein>
    <recommendedName>
        <fullName evidence="3">FCP1 homology domain-containing protein</fullName>
    </recommendedName>
</protein>